<keyword evidence="2" id="KW-1185">Reference proteome</keyword>
<name>A0A316FZS5_9GAMM</name>
<sequence length="244" mass="27389">MKFIKLWSVMLLSLLLIGCGSMQKPIPITKSFYNNSGKTIGVLHTQAPEAETHYTGSIGLLDYAIIAGVNSDLDKHLRSLSFTEYKSFINSLKPELEKKGFKVVLIESTISIEEAEKLKSPSKGISQNDFSKYKEQFNLDFLMLIQMHSIGTTRSYYGPAPTSEPVAMTNLTGQIVDLNTNTLQWYSNINSTKIIPAPWDEEESNFPNLTNAVYQALNDSFRMINIELNQPKEKAVEQVTPPTE</sequence>
<evidence type="ECO:0000313" key="1">
    <source>
        <dbReference type="EMBL" id="PWK53903.1"/>
    </source>
</evidence>
<evidence type="ECO:0000313" key="2">
    <source>
        <dbReference type="Proteomes" id="UP000245790"/>
    </source>
</evidence>
<accession>A0A316FZS5</accession>
<dbReference type="EMBL" id="QGGU01000002">
    <property type="protein sequence ID" value="PWK53903.1"/>
    <property type="molecule type" value="Genomic_DNA"/>
</dbReference>
<comment type="caution">
    <text evidence="1">The sequence shown here is derived from an EMBL/GenBank/DDBJ whole genome shotgun (WGS) entry which is preliminary data.</text>
</comment>
<gene>
    <name evidence="1" type="ORF">C8D97_102293</name>
</gene>
<dbReference type="AlphaFoldDB" id="A0A316FZS5"/>
<dbReference type="PROSITE" id="PS51257">
    <property type="entry name" value="PROKAR_LIPOPROTEIN"/>
    <property type="match status" value="1"/>
</dbReference>
<protein>
    <recommendedName>
        <fullName evidence="3">Lipoprotein</fullName>
    </recommendedName>
</protein>
<reference evidence="1 2" key="1">
    <citation type="submission" date="2018-05" db="EMBL/GenBank/DDBJ databases">
        <title>Genomic Encyclopedia of Type Strains, Phase IV (KMG-IV): sequencing the most valuable type-strain genomes for metagenomic binning, comparative biology and taxonomic classification.</title>
        <authorList>
            <person name="Goeker M."/>
        </authorList>
    </citation>
    <scope>NUCLEOTIDE SEQUENCE [LARGE SCALE GENOMIC DNA]</scope>
    <source>
        <strain evidence="1 2">DSM 25350</strain>
    </source>
</reference>
<organism evidence="1 2">
    <name type="scientific">Pleionea mediterranea</name>
    <dbReference type="NCBI Taxonomy" id="523701"/>
    <lineage>
        <taxon>Bacteria</taxon>
        <taxon>Pseudomonadati</taxon>
        <taxon>Pseudomonadota</taxon>
        <taxon>Gammaproteobacteria</taxon>
        <taxon>Oceanospirillales</taxon>
        <taxon>Pleioneaceae</taxon>
        <taxon>Pleionea</taxon>
    </lineage>
</organism>
<proteinExistence type="predicted"/>
<evidence type="ECO:0008006" key="3">
    <source>
        <dbReference type="Google" id="ProtNLM"/>
    </source>
</evidence>
<dbReference type="OrthoDB" id="6864769at2"/>
<dbReference type="Proteomes" id="UP000245790">
    <property type="component" value="Unassembled WGS sequence"/>
</dbReference>
<dbReference type="RefSeq" id="WP_109761989.1">
    <property type="nucleotide sequence ID" value="NZ_QGGU01000002.1"/>
</dbReference>